<name>A0AAE1AUU4_9GAST</name>
<accession>A0AAE1AUU4</accession>
<proteinExistence type="predicted"/>
<evidence type="ECO:0000313" key="2">
    <source>
        <dbReference type="Proteomes" id="UP001283361"/>
    </source>
</evidence>
<keyword evidence="2" id="KW-1185">Reference proteome</keyword>
<evidence type="ECO:0000313" key="1">
    <source>
        <dbReference type="EMBL" id="KAK3794332.1"/>
    </source>
</evidence>
<dbReference type="Proteomes" id="UP001283361">
    <property type="component" value="Unassembled WGS sequence"/>
</dbReference>
<reference evidence="1" key="1">
    <citation type="journal article" date="2023" name="G3 (Bethesda)">
        <title>A reference genome for the long-term kleptoplast-retaining sea slug Elysia crispata morphotype clarki.</title>
        <authorList>
            <person name="Eastman K.E."/>
            <person name="Pendleton A.L."/>
            <person name="Shaikh M.A."/>
            <person name="Suttiyut T."/>
            <person name="Ogas R."/>
            <person name="Tomko P."/>
            <person name="Gavelis G."/>
            <person name="Widhalm J.R."/>
            <person name="Wisecaver J.H."/>
        </authorList>
    </citation>
    <scope>NUCLEOTIDE SEQUENCE</scope>
    <source>
        <strain evidence="1">ECLA1</strain>
    </source>
</reference>
<comment type="caution">
    <text evidence="1">The sequence shown here is derived from an EMBL/GenBank/DDBJ whole genome shotgun (WGS) entry which is preliminary data.</text>
</comment>
<gene>
    <name evidence="1" type="ORF">RRG08_061002</name>
</gene>
<organism evidence="1 2">
    <name type="scientific">Elysia crispata</name>
    <name type="common">lettuce slug</name>
    <dbReference type="NCBI Taxonomy" id="231223"/>
    <lineage>
        <taxon>Eukaryota</taxon>
        <taxon>Metazoa</taxon>
        <taxon>Spiralia</taxon>
        <taxon>Lophotrochozoa</taxon>
        <taxon>Mollusca</taxon>
        <taxon>Gastropoda</taxon>
        <taxon>Heterobranchia</taxon>
        <taxon>Euthyneura</taxon>
        <taxon>Panpulmonata</taxon>
        <taxon>Sacoglossa</taxon>
        <taxon>Placobranchoidea</taxon>
        <taxon>Plakobranchidae</taxon>
        <taxon>Elysia</taxon>
    </lineage>
</organism>
<sequence length="137" mass="14641">MISRLTIISARSPIITQQPMGENCDIKPGRVPGTAYLWSSPVTFDSVAPVISGPGRQLGQFDQRLSVKIKIRAPRTTTPPPPSPSGSGHLGLNTYLKSLTASRTSLWSISAQLPGSWQGDKAGQVIYTSLTRPLLTG</sequence>
<dbReference type="AlphaFoldDB" id="A0AAE1AUU4"/>
<protein>
    <submittedName>
        <fullName evidence="1">Uncharacterized protein</fullName>
    </submittedName>
</protein>
<dbReference type="EMBL" id="JAWDGP010001129">
    <property type="protein sequence ID" value="KAK3794332.1"/>
    <property type="molecule type" value="Genomic_DNA"/>
</dbReference>